<dbReference type="eggNOG" id="COG3189">
    <property type="taxonomic scope" value="Bacteria"/>
</dbReference>
<keyword evidence="1" id="KW-0489">Methyltransferase</keyword>
<organism evidence="1 2">
    <name type="scientific">Haematobacter massiliensis</name>
    <dbReference type="NCBI Taxonomy" id="195105"/>
    <lineage>
        <taxon>Bacteria</taxon>
        <taxon>Pseudomonadati</taxon>
        <taxon>Pseudomonadota</taxon>
        <taxon>Alphaproteobacteria</taxon>
        <taxon>Rhodobacterales</taxon>
        <taxon>Paracoccaceae</taxon>
        <taxon>Haematobacter</taxon>
    </lineage>
</organism>
<keyword evidence="1" id="KW-0808">Transferase</keyword>
<dbReference type="GO" id="GO:0032259">
    <property type="term" value="P:methylation"/>
    <property type="evidence" value="ECO:0007669"/>
    <property type="project" value="UniProtKB-KW"/>
</dbReference>
<dbReference type="Proteomes" id="UP000028826">
    <property type="component" value="Unassembled WGS sequence"/>
</dbReference>
<dbReference type="AlphaFoldDB" id="A0A086YCA7"/>
<proteinExistence type="predicted"/>
<protein>
    <submittedName>
        <fullName evidence="1">Uroporphyrin-III methyltransferase</fullName>
    </submittedName>
</protein>
<dbReference type="STRING" id="195105.CN97_05700"/>
<dbReference type="EMBL" id="JGYG01000001">
    <property type="protein sequence ID" value="KFI31907.1"/>
    <property type="molecule type" value="Genomic_DNA"/>
</dbReference>
<dbReference type="Pfam" id="PF22752">
    <property type="entry name" value="DUF488-N3i"/>
    <property type="match status" value="1"/>
</dbReference>
<name>A0A086YCA7_9RHOB</name>
<dbReference type="PANTHER" id="PTHR36849">
    <property type="entry name" value="CYTOPLASMIC PROTEIN-RELATED"/>
    <property type="match status" value="1"/>
</dbReference>
<dbReference type="GO" id="GO:0008168">
    <property type="term" value="F:methyltransferase activity"/>
    <property type="evidence" value="ECO:0007669"/>
    <property type="project" value="UniProtKB-KW"/>
</dbReference>
<comment type="caution">
    <text evidence="1">The sequence shown here is derived from an EMBL/GenBank/DDBJ whole genome shotgun (WGS) entry which is preliminary data.</text>
</comment>
<evidence type="ECO:0000313" key="2">
    <source>
        <dbReference type="Proteomes" id="UP000028826"/>
    </source>
</evidence>
<reference evidence="1 2" key="1">
    <citation type="submission" date="2014-03" db="EMBL/GenBank/DDBJ databases">
        <title>Genome of Haematobacter massiliensis CCUG 47968.</title>
        <authorList>
            <person name="Wang D."/>
            <person name="Wang G."/>
        </authorList>
    </citation>
    <scope>NUCLEOTIDE SEQUENCE [LARGE SCALE GENOMIC DNA]</scope>
    <source>
        <strain evidence="1 2">CCUG 47968</strain>
    </source>
</reference>
<dbReference type="InterPro" id="IPR052552">
    <property type="entry name" value="YeaO-like"/>
</dbReference>
<sequence length="108" mass="12483">MRLKRVYDPPDPADGKRILVDRLWPRGMTRERAALDDWRKDLAPSDGFDHDPAKWPEFRARYLEELKAQDTALNQLRAEATRGTVTLLYGARDTQHNEAVVLRDLLLG</sequence>
<keyword evidence="2" id="KW-1185">Reference proteome</keyword>
<dbReference type="PANTHER" id="PTHR36849:SF1">
    <property type="entry name" value="CYTOPLASMIC PROTEIN"/>
    <property type="match status" value="1"/>
</dbReference>
<evidence type="ECO:0000313" key="1">
    <source>
        <dbReference type="EMBL" id="KFI31907.1"/>
    </source>
</evidence>
<accession>A0A086YCA7</accession>
<gene>
    <name evidence="1" type="ORF">CN97_05700</name>
</gene>